<proteinExistence type="evidence at transcript level"/>
<protein>
    <submittedName>
        <fullName evidence="2">Uncharacterized protein</fullName>
    </submittedName>
</protein>
<dbReference type="EMBL" id="KT754704">
    <property type="protein sequence ID" value="ALS04538.1"/>
    <property type="molecule type" value="mRNA"/>
</dbReference>
<reference evidence="2" key="1">
    <citation type="journal article" date="2015" name="Sci. Rep.">
        <title>Spliced leader RNA trans-splicing discovered in copepods.</title>
        <authorList>
            <person name="Yang F."/>
            <person name="Xu D."/>
            <person name="Zhuang Y."/>
            <person name="Yi X."/>
            <person name="Huang Y."/>
            <person name="Chen H."/>
            <person name="Lin S."/>
            <person name="Campbell D.A."/>
            <person name="Sturm N.R."/>
            <person name="Liu G."/>
            <person name="Zhang H."/>
        </authorList>
    </citation>
    <scope>NUCLEOTIDE SEQUENCE</scope>
</reference>
<keyword evidence="1" id="KW-0812">Transmembrane</keyword>
<evidence type="ECO:0000313" key="2">
    <source>
        <dbReference type="EMBL" id="ALS04538.1"/>
    </source>
</evidence>
<evidence type="ECO:0000256" key="1">
    <source>
        <dbReference type="SAM" id="Phobius"/>
    </source>
</evidence>
<accession>A0A0U2KDB1</accession>
<name>A0A0U2KDB1_ACAPC</name>
<organism evidence="2">
    <name type="scientific">Acartia pacifica</name>
    <name type="common">Copepod</name>
    <dbReference type="NCBI Taxonomy" id="335913"/>
    <lineage>
        <taxon>Eukaryota</taxon>
        <taxon>Metazoa</taxon>
        <taxon>Ecdysozoa</taxon>
        <taxon>Arthropoda</taxon>
        <taxon>Crustacea</taxon>
        <taxon>Multicrustacea</taxon>
        <taxon>Hexanauplia</taxon>
        <taxon>Copepoda</taxon>
        <taxon>Calanoida</taxon>
        <taxon>Acartiidae</taxon>
        <taxon>Acartia</taxon>
    </lineage>
</organism>
<sequence>MPYARIVMFMYICFRNFLIMINIILFNSSSLQFFCFILCSENIQVLIKI</sequence>
<keyword evidence="1" id="KW-1133">Transmembrane helix</keyword>
<keyword evidence="1" id="KW-0472">Membrane</keyword>
<feature type="transmembrane region" description="Helical" evidence="1">
    <location>
        <begin position="6"/>
        <end position="26"/>
    </location>
</feature>
<dbReference type="AlphaFoldDB" id="A0A0U2KDB1"/>